<dbReference type="PANTHER" id="PTHR34138">
    <property type="entry name" value="CELL SHAPE-DETERMINING PROTEIN MREC"/>
    <property type="match status" value="1"/>
</dbReference>
<sequence length="286" mass="31697">MKKKNQTSSSNKYWLAGLSLFCILLMVLSAFSDKAAGPFKGVAGVTVIPMQKGINQIGIWLGDISDNFDTLQDMKKENDRLQKKVDELITENNNLQEEKYELERLQDLYKLDQNYADYEKTGAHVIGKDSGNWFSTFTIDKGSKDGIKVDMNVMAGSGLVGIVTKTGPTWSTVRSIIDDSSNVSGMVLSTSDKCMVRGDLTLINDGKIHFEQMENNENKVQVGDQIVTSHISDKYLQGILLGYISEITVDSNNLTRSGYITPVVDFKNLQEVLIITTTKADLTGKD</sequence>
<dbReference type="Gene3D" id="2.40.10.350">
    <property type="entry name" value="Rod shape-determining protein MreC, domain 2"/>
    <property type="match status" value="1"/>
</dbReference>
<feature type="coiled-coil region" evidence="6">
    <location>
        <begin position="64"/>
        <end position="108"/>
    </location>
</feature>
<evidence type="ECO:0000313" key="9">
    <source>
        <dbReference type="Proteomes" id="UP000254051"/>
    </source>
</evidence>
<accession>A0A316A4A9</accession>
<dbReference type="NCBIfam" id="TIGR00219">
    <property type="entry name" value="mreC"/>
    <property type="match status" value="1"/>
</dbReference>
<reference evidence="9" key="1">
    <citation type="submission" date="2017-07" db="EMBL/GenBank/DDBJ databases">
        <authorList>
            <person name="Varghese N."/>
            <person name="Submissions S."/>
        </authorList>
    </citation>
    <scope>NUCLEOTIDE SEQUENCE [LARGE SCALE GENOMIC DNA]</scope>
    <source>
        <strain evidence="9">NLAE-zl-C134</strain>
    </source>
</reference>
<comment type="function">
    <text evidence="5">Involved in formation and maintenance of cell shape.</text>
</comment>
<name>A0A316A4A9_9FIRM</name>
<dbReference type="InterPro" id="IPR042177">
    <property type="entry name" value="Cell/Rod_1"/>
</dbReference>
<dbReference type="PANTHER" id="PTHR34138:SF1">
    <property type="entry name" value="CELL SHAPE-DETERMINING PROTEIN MREC"/>
    <property type="match status" value="1"/>
</dbReference>
<dbReference type="GO" id="GO:0008360">
    <property type="term" value="P:regulation of cell shape"/>
    <property type="evidence" value="ECO:0007669"/>
    <property type="project" value="UniProtKB-KW"/>
</dbReference>
<dbReference type="InterPro" id="IPR055342">
    <property type="entry name" value="MreC_beta-barrel_core"/>
</dbReference>
<dbReference type="Proteomes" id="UP000254051">
    <property type="component" value="Unassembled WGS sequence"/>
</dbReference>
<comment type="similarity">
    <text evidence="1 5">Belongs to the MreC family.</text>
</comment>
<keyword evidence="3 5" id="KW-0133">Cell shape</keyword>
<gene>
    <name evidence="8" type="ORF">SAMN05216529_101534</name>
</gene>
<evidence type="ECO:0000313" key="8">
    <source>
        <dbReference type="EMBL" id="SUQ12637.1"/>
    </source>
</evidence>
<keyword evidence="6" id="KW-0175">Coiled coil</keyword>
<dbReference type="Gene3D" id="2.40.10.340">
    <property type="entry name" value="Rod shape-determining protein MreC, domain 1"/>
    <property type="match status" value="1"/>
</dbReference>
<dbReference type="GO" id="GO:0005886">
    <property type="term" value="C:plasma membrane"/>
    <property type="evidence" value="ECO:0007669"/>
    <property type="project" value="TreeGrafter"/>
</dbReference>
<dbReference type="RefSeq" id="WP_109708644.1">
    <property type="nucleotide sequence ID" value="NZ_QGDS01000001.1"/>
</dbReference>
<protein>
    <recommendedName>
        <fullName evidence="2 5">Cell shape-determining protein MreC</fullName>
    </recommendedName>
    <alternativeName>
        <fullName evidence="4 5">Cell shape protein MreC</fullName>
    </alternativeName>
</protein>
<evidence type="ECO:0000256" key="6">
    <source>
        <dbReference type="SAM" id="Coils"/>
    </source>
</evidence>
<keyword evidence="9" id="KW-1185">Reference proteome</keyword>
<dbReference type="InterPro" id="IPR007221">
    <property type="entry name" value="MreC"/>
</dbReference>
<evidence type="ECO:0000256" key="5">
    <source>
        <dbReference type="PIRNR" id="PIRNR038471"/>
    </source>
</evidence>
<evidence type="ECO:0000256" key="1">
    <source>
        <dbReference type="ARBA" id="ARBA00009369"/>
    </source>
</evidence>
<evidence type="ECO:0000256" key="3">
    <source>
        <dbReference type="ARBA" id="ARBA00022960"/>
    </source>
</evidence>
<evidence type="ECO:0000259" key="7">
    <source>
        <dbReference type="Pfam" id="PF04085"/>
    </source>
</evidence>
<dbReference type="EMBL" id="UHJJ01000001">
    <property type="protein sequence ID" value="SUQ12637.1"/>
    <property type="molecule type" value="Genomic_DNA"/>
</dbReference>
<organism evidence="8 9">
    <name type="scientific">Faecalicatena contorta</name>
    <dbReference type="NCBI Taxonomy" id="39482"/>
    <lineage>
        <taxon>Bacteria</taxon>
        <taxon>Bacillati</taxon>
        <taxon>Bacillota</taxon>
        <taxon>Clostridia</taxon>
        <taxon>Lachnospirales</taxon>
        <taxon>Lachnospiraceae</taxon>
        <taxon>Faecalicatena</taxon>
    </lineage>
</organism>
<evidence type="ECO:0000256" key="4">
    <source>
        <dbReference type="ARBA" id="ARBA00032089"/>
    </source>
</evidence>
<feature type="domain" description="Rod shape-determining protein MreC beta-barrel core" evidence="7">
    <location>
        <begin position="125"/>
        <end position="275"/>
    </location>
</feature>
<dbReference type="PIRSF" id="PIRSF038471">
    <property type="entry name" value="MreC"/>
    <property type="match status" value="1"/>
</dbReference>
<dbReference type="Pfam" id="PF04085">
    <property type="entry name" value="MreC"/>
    <property type="match status" value="1"/>
</dbReference>
<dbReference type="AlphaFoldDB" id="A0A316A4A9"/>
<dbReference type="InterPro" id="IPR042175">
    <property type="entry name" value="Cell/Rod_MreC_2"/>
</dbReference>
<proteinExistence type="inferred from homology"/>
<dbReference type="OrthoDB" id="9792313at2"/>
<evidence type="ECO:0000256" key="2">
    <source>
        <dbReference type="ARBA" id="ARBA00013855"/>
    </source>
</evidence>